<evidence type="ECO:0000313" key="5">
    <source>
        <dbReference type="Proteomes" id="UP001596317"/>
    </source>
</evidence>
<name>A0ABW1ZTC3_9DEIO</name>
<keyword evidence="1" id="KW-0596">Phosphopantetheine</keyword>
<dbReference type="PROSITE" id="PS00012">
    <property type="entry name" value="PHOSPHOPANTETHEINE"/>
    <property type="match status" value="1"/>
</dbReference>
<dbReference type="Pfam" id="PF00550">
    <property type="entry name" value="PP-binding"/>
    <property type="match status" value="1"/>
</dbReference>
<comment type="caution">
    <text evidence="4">The sequence shown here is derived from an EMBL/GenBank/DDBJ whole genome shotgun (WGS) entry which is preliminary data.</text>
</comment>
<evidence type="ECO:0000256" key="2">
    <source>
        <dbReference type="ARBA" id="ARBA00022553"/>
    </source>
</evidence>
<sequence length="473" mass="51530">MRALCFGGTLIVCSREYLLDPAKLADVISNEGITFAEFVPSVLRELCAYMQHENRAFPKPLVVACGSDAWSVREVQDVLACLPAGSRVFNSYGLTETTIDSVLYPVPESSMLTGAVPIGRPLTNTLVYILDDHQRLVPPGTRGELCIGGPGVSAGYLATSGSKPSSFMANPFAAGMLYRTGDSARFRMDGELELLGRLDRQVKLHGNRVELGEIERVLEGHPGIYKAVVTLQRGDPEASDRPVLAAYVQIDGDTPITPEELELFLAPKLIRIMRPTVYEFLEHFPLNGNGKIDLKRLPVARQRVSRILGAPPRNDEERAWLTVFQQVLGTATVGTTDNFFDAGGDSLSVIRVVALARQRGLSITPLDLYTAPSVQELVHLCSQVSIPVNNKLTSPAGPLELLPQQTNYIERRFPQAHAAFLTVKVLTTAAPSTLRWCAVSLKSSHSVTMRCVSGTLGGTAPGYRKCVISLWTM</sequence>
<dbReference type="Pfam" id="PF13193">
    <property type="entry name" value="AMP-binding_C"/>
    <property type="match status" value="1"/>
</dbReference>
<proteinExistence type="predicted"/>
<dbReference type="SUPFAM" id="SSF47336">
    <property type="entry name" value="ACP-like"/>
    <property type="match status" value="1"/>
</dbReference>
<dbReference type="InterPro" id="IPR025110">
    <property type="entry name" value="AMP-bd_C"/>
</dbReference>
<dbReference type="SMART" id="SM00823">
    <property type="entry name" value="PKS_PP"/>
    <property type="match status" value="1"/>
</dbReference>
<reference evidence="5" key="1">
    <citation type="journal article" date="2019" name="Int. J. Syst. Evol. Microbiol.">
        <title>The Global Catalogue of Microorganisms (GCM) 10K type strain sequencing project: providing services to taxonomists for standard genome sequencing and annotation.</title>
        <authorList>
            <consortium name="The Broad Institute Genomics Platform"/>
            <consortium name="The Broad Institute Genome Sequencing Center for Infectious Disease"/>
            <person name="Wu L."/>
            <person name="Ma J."/>
        </authorList>
    </citation>
    <scope>NUCLEOTIDE SEQUENCE [LARGE SCALE GENOMIC DNA]</scope>
    <source>
        <strain evidence="5">CCUG 63830</strain>
    </source>
</reference>
<keyword evidence="2" id="KW-0597">Phosphoprotein</keyword>
<evidence type="ECO:0000259" key="3">
    <source>
        <dbReference type="PROSITE" id="PS50075"/>
    </source>
</evidence>
<dbReference type="PANTHER" id="PTHR45527">
    <property type="entry name" value="NONRIBOSOMAL PEPTIDE SYNTHETASE"/>
    <property type="match status" value="1"/>
</dbReference>
<dbReference type="Pfam" id="PF00501">
    <property type="entry name" value="AMP-binding"/>
    <property type="match status" value="1"/>
</dbReference>
<dbReference type="InterPro" id="IPR020806">
    <property type="entry name" value="PKS_PP-bd"/>
</dbReference>
<dbReference type="InterPro" id="IPR036736">
    <property type="entry name" value="ACP-like_sf"/>
</dbReference>
<dbReference type="InterPro" id="IPR045851">
    <property type="entry name" value="AMP-bd_C_sf"/>
</dbReference>
<dbReference type="EMBL" id="JBHSWB010000004">
    <property type="protein sequence ID" value="MFC6663758.1"/>
    <property type="molecule type" value="Genomic_DNA"/>
</dbReference>
<keyword evidence="5" id="KW-1185">Reference proteome</keyword>
<dbReference type="Gene3D" id="3.30.300.30">
    <property type="match status" value="1"/>
</dbReference>
<feature type="domain" description="Carrier" evidence="3">
    <location>
        <begin position="311"/>
        <end position="385"/>
    </location>
</feature>
<dbReference type="InterPro" id="IPR000873">
    <property type="entry name" value="AMP-dep_synth/lig_dom"/>
</dbReference>
<organism evidence="4 5">
    <name type="scientific">Deinococcus multiflagellatus</name>
    <dbReference type="NCBI Taxonomy" id="1656887"/>
    <lineage>
        <taxon>Bacteria</taxon>
        <taxon>Thermotogati</taxon>
        <taxon>Deinococcota</taxon>
        <taxon>Deinococci</taxon>
        <taxon>Deinococcales</taxon>
        <taxon>Deinococcaceae</taxon>
        <taxon>Deinococcus</taxon>
    </lineage>
</organism>
<dbReference type="PROSITE" id="PS50075">
    <property type="entry name" value="CARRIER"/>
    <property type="match status" value="1"/>
</dbReference>
<evidence type="ECO:0000313" key="4">
    <source>
        <dbReference type="EMBL" id="MFC6663758.1"/>
    </source>
</evidence>
<dbReference type="InterPro" id="IPR009081">
    <property type="entry name" value="PP-bd_ACP"/>
</dbReference>
<dbReference type="PANTHER" id="PTHR45527:SF1">
    <property type="entry name" value="FATTY ACID SYNTHASE"/>
    <property type="match status" value="1"/>
</dbReference>
<dbReference type="Gene3D" id="3.40.50.980">
    <property type="match status" value="1"/>
</dbReference>
<dbReference type="SUPFAM" id="SSF56801">
    <property type="entry name" value="Acetyl-CoA synthetase-like"/>
    <property type="match status" value="1"/>
</dbReference>
<dbReference type="Gene3D" id="1.10.1200.10">
    <property type="entry name" value="ACP-like"/>
    <property type="match status" value="1"/>
</dbReference>
<accession>A0ABW1ZTC3</accession>
<gene>
    <name evidence="4" type="ORF">ACFP90_27560</name>
</gene>
<dbReference type="InterPro" id="IPR006162">
    <property type="entry name" value="Ppantetheine_attach_site"/>
</dbReference>
<dbReference type="Proteomes" id="UP001596317">
    <property type="component" value="Unassembled WGS sequence"/>
</dbReference>
<dbReference type="Gene3D" id="2.30.38.10">
    <property type="entry name" value="Luciferase, Domain 3"/>
    <property type="match status" value="1"/>
</dbReference>
<protein>
    <submittedName>
        <fullName evidence="4">Non-ribosomal peptide synthetase</fullName>
    </submittedName>
</protein>
<evidence type="ECO:0000256" key="1">
    <source>
        <dbReference type="ARBA" id="ARBA00022450"/>
    </source>
</evidence>